<accession>A0A3E1NPU9</accession>
<keyword evidence="9" id="KW-1185">Reference proteome</keyword>
<dbReference type="InterPro" id="IPR012944">
    <property type="entry name" value="SusD_RagB_dom"/>
</dbReference>
<dbReference type="InterPro" id="IPR011990">
    <property type="entry name" value="TPR-like_helical_dom_sf"/>
</dbReference>
<dbReference type="InterPro" id="IPR033985">
    <property type="entry name" value="SusD-like_N"/>
</dbReference>
<evidence type="ECO:0000256" key="5">
    <source>
        <dbReference type="ARBA" id="ARBA00023237"/>
    </source>
</evidence>
<dbReference type="CDD" id="cd08977">
    <property type="entry name" value="SusD"/>
    <property type="match status" value="1"/>
</dbReference>
<keyword evidence="3" id="KW-0732">Signal</keyword>
<sequence length="492" mass="54194">MVLVVAVSCKKFLNEPPQGLVSEDAIKTDPQAAVNLVAGAYNALWLGDAFGTDVHSLNYVIMTEVASDNADKGSSPDDYGPAKDIDNFTLTSTNSIVNNIWKGYYQAIARVNQALDKLPLSPLPDAQKNALIGEVRFLRAYFYFNMVRFFGGVPLIDKVPDASQANSDQYQTRASADSVYNFIISDLTFAVNNLPVKEQSQVGKANKGAAASLLAKVYMYRKNWPQVLSLTNEVIAGTYGSYDLYPTYEDIWRQKGENSVESIFEVQTGVNANCKNAIQLYTVCQGPRSGGKGGWQDLGFGFNTPSQSLADSYEPGDKRKAGTIIFITATGTTLWDGFRIPGQDSVQNTMYSYKAYHSRTAEDNCGVTDYLPKNLRILRFADVLLMNAEAANETGDMGLALSSLNRVRARAGLPAVQGVSQGQLRDTIWHERRVELAMEHDRFFDIVRQGTAAKWLQAQGKNFQAGKNEVFPIPSDQIALSNGRLKQNPNYN</sequence>
<evidence type="ECO:0000256" key="4">
    <source>
        <dbReference type="ARBA" id="ARBA00023136"/>
    </source>
</evidence>
<keyword evidence="4" id="KW-0472">Membrane</keyword>
<evidence type="ECO:0000259" key="6">
    <source>
        <dbReference type="Pfam" id="PF07980"/>
    </source>
</evidence>
<dbReference type="Pfam" id="PF07980">
    <property type="entry name" value="SusD_RagB"/>
    <property type="match status" value="1"/>
</dbReference>
<evidence type="ECO:0000256" key="1">
    <source>
        <dbReference type="ARBA" id="ARBA00004442"/>
    </source>
</evidence>
<evidence type="ECO:0000256" key="2">
    <source>
        <dbReference type="ARBA" id="ARBA00006275"/>
    </source>
</evidence>
<gene>
    <name evidence="8" type="ORF">DXN05_02910</name>
</gene>
<proteinExistence type="inferred from homology"/>
<organism evidence="8 9">
    <name type="scientific">Deminuibacter soli</name>
    <dbReference type="NCBI Taxonomy" id="2291815"/>
    <lineage>
        <taxon>Bacteria</taxon>
        <taxon>Pseudomonadati</taxon>
        <taxon>Bacteroidota</taxon>
        <taxon>Chitinophagia</taxon>
        <taxon>Chitinophagales</taxon>
        <taxon>Chitinophagaceae</taxon>
        <taxon>Deminuibacter</taxon>
    </lineage>
</organism>
<comment type="caution">
    <text evidence="8">The sequence shown here is derived from an EMBL/GenBank/DDBJ whole genome shotgun (WGS) entry which is preliminary data.</text>
</comment>
<feature type="domain" description="RagB/SusD" evidence="6">
    <location>
        <begin position="261"/>
        <end position="491"/>
    </location>
</feature>
<evidence type="ECO:0000313" key="9">
    <source>
        <dbReference type="Proteomes" id="UP000261284"/>
    </source>
</evidence>
<dbReference type="Pfam" id="PF14322">
    <property type="entry name" value="SusD-like_3"/>
    <property type="match status" value="1"/>
</dbReference>
<dbReference type="OrthoDB" id="636214at2"/>
<comment type="subcellular location">
    <subcellularLocation>
        <location evidence="1">Cell outer membrane</location>
    </subcellularLocation>
</comment>
<evidence type="ECO:0000313" key="8">
    <source>
        <dbReference type="EMBL" id="RFM29940.1"/>
    </source>
</evidence>
<evidence type="ECO:0000256" key="3">
    <source>
        <dbReference type="ARBA" id="ARBA00022729"/>
    </source>
</evidence>
<dbReference type="EMBL" id="QTJU01000001">
    <property type="protein sequence ID" value="RFM29940.1"/>
    <property type="molecule type" value="Genomic_DNA"/>
</dbReference>
<protein>
    <submittedName>
        <fullName evidence="8">RagB/SusD family nutrient uptake outer membrane protein</fullName>
    </submittedName>
</protein>
<feature type="domain" description="SusD-like N-terminal" evidence="7">
    <location>
        <begin position="65"/>
        <end position="219"/>
    </location>
</feature>
<evidence type="ECO:0000259" key="7">
    <source>
        <dbReference type="Pfam" id="PF14322"/>
    </source>
</evidence>
<dbReference type="Gene3D" id="1.25.40.390">
    <property type="match status" value="1"/>
</dbReference>
<comment type="similarity">
    <text evidence="2">Belongs to the SusD family.</text>
</comment>
<dbReference type="SUPFAM" id="SSF48452">
    <property type="entry name" value="TPR-like"/>
    <property type="match status" value="1"/>
</dbReference>
<dbReference type="GO" id="GO:0009279">
    <property type="term" value="C:cell outer membrane"/>
    <property type="evidence" value="ECO:0007669"/>
    <property type="project" value="UniProtKB-SubCell"/>
</dbReference>
<reference evidence="8 9" key="1">
    <citation type="submission" date="2018-08" db="EMBL/GenBank/DDBJ databases">
        <title>Chitinophagaceae sp. K23C18032701, a novel bacterium isolated from forest soil.</title>
        <authorList>
            <person name="Wang C."/>
        </authorList>
    </citation>
    <scope>NUCLEOTIDE SEQUENCE [LARGE SCALE GENOMIC DNA]</scope>
    <source>
        <strain evidence="8 9">K23C18032701</strain>
    </source>
</reference>
<name>A0A3E1NPU9_9BACT</name>
<keyword evidence="5" id="KW-0998">Cell outer membrane</keyword>
<dbReference type="Proteomes" id="UP000261284">
    <property type="component" value="Unassembled WGS sequence"/>
</dbReference>
<dbReference type="AlphaFoldDB" id="A0A3E1NPU9"/>